<keyword evidence="3" id="KW-1185">Reference proteome</keyword>
<comment type="caution">
    <text evidence="2">The sequence shown here is derived from an EMBL/GenBank/DDBJ whole genome shotgun (WGS) entry which is preliminary data.</text>
</comment>
<dbReference type="InterPro" id="IPR006994">
    <property type="entry name" value="TCF25/Rqc1"/>
</dbReference>
<feature type="region of interest" description="Disordered" evidence="1">
    <location>
        <begin position="70"/>
        <end position="190"/>
    </location>
</feature>
<feature type="compositionally biased region" description="Basic residues" evidence="1">
    <location>
        <begin position="269"/>
        <end position="283"/>
    </location>
</feature>
<protein>
    <recommendedName>
        <fullName evidence="4">Transcription factor 25</fullName>
    </recommendedName>
</protein>
<evidence type="ECO:0000256" key="1">
    <source>
        <dbReference type="SAM" id="MobiDB-lite"/>
    </source>
</evidence>
<dbReference type="Pfam" id="PF04910">
    <property type="entry name" value="Tcf25"/>
    <property type="match status" value="1"/>
</dbReference>
<name>A0AA88WQM9_9ASTE</name>
<proteinExistence type="predicted"/>
<dbReference type="AlphaFoldDB" id="A0AA88WQM9"/>
<dbReference type="EMBL" id="JAVXUP010000524">
    <property type="protein sequence ID" value="KAK3025925.1"/>
    <property type="molecule type" value="Genomic_DNA"/>
</dbReference>
<evidence type="ECO:0000313" key="2">
    <source>
        <dbReference type="EMBL" id="KAK3025925.1"/>
    </source>
</evidence>
<feature type="compositionally biased region" description="Basic and acidic residues" evidence="1">
    <location>
        <begin position="142"/>
        <end position="154"/>
    </location>
</feature>
<dbReference type="PANTHER" id="PTHR22684">
    <property type="entry name" value="NULP1-RELATED"/>
    <property type="match status" value="1"/>
</dbReference>
<dbReference type="GO" id="GO:1990112">
    <property type="term" value="C:RQC complex"/>
    <property type="evidence" value="ECO:0007669"/>
    <property type="project" value="TreeGrafter"/>
</dbReference>
<evidence type="ECO:0000313" key="3">
    <source>
        <dbReference type="Proteomes" id="UP001188597"/>
    </source>
</evidence>
<gene>
    <name evidence="2" type="ORF">RJ639_041315</name>
</gene>
<organism evidence="2 3">
    <name type="scientific">Escallonia herrerae</name>
    <dbReference type="NCBI Taxonomy" id="1293975"/>
    <lineage>
        <taxon>Eukaryota</taxon>
        <taxon>Viridiplantae</taxon>
        <taxon>Streptophyta</taxon>
        <taxon>Embryophyta</taxon>
        <taxon>Tracheophyta</taxon>
        <taxon>Spermatophyta</taxon>
        <taxon>Magnoliopsida</taxon>
        <taxon>eudicotyledons</taxon>
        <taxon>Gunneridae</taxon>
        <taxon>Pentapetalae</taxon>
        <taxon>asterids</taxon>
        <taxon>campanulids</taxon>
        <taxon>Escalloniales</taxon>
        <taxon>Escalloniaceae</taxon>
        <taxon>Escallonia</taxon>
    </lineage>
</organism>
<reference evidence="2" key="1">
    <citation type="submission" date="2022-12" db="EMBL/GenBank/DDBJ databases">
        <title>Draft genome assemblies for two species of Escallonia (Escalloniales).</title>
        <authorList>
            <person name="Chanderbali A."/>
            <person name="Dervinis C."/>
            <person name="Anghel I."/>
            <person name="Soltis D."/>
            <person name="Soltis P."/>
            <person name="Zapata F."/>
        </authorList>
    </citation>
    <scope>NUCLEOTIDE SEQUENCE</scope>
    <source>
        <strain evidence="2">UCBG64.0493</strain>
        <tissue evidence="2">Leaf</tissue>
    </source>
</reference>
<dbReference type="PANTHER" id="PTHR22684:SF0">
    <property type="entry name" value="RIBOSOME QUALITY CONTROL COMPLEX SUBUNIT TCF25"/>
    <property type="match status" value="1"/>
</dbReference>
<evidence type="ECO:0008006" key="4">
    <source>
        <dbReference type="Google" id="ProtNLM"/>
    </source>
</evidence>
<accession>A0AA88WQM9</accession>
<sequence length="706" mass="80136">MAFIFPEGLLLTDNANLEVGRSPRRNAVYFTDSSRLSISNVAALNRPRCGVWEGYEEEMSARLLKKVLREQEETSQQHHLKQNEPGADADGQTHNKLGGAHESEPEAESPDSSPAFKNPFHLLDDEEEEDQLQGNESDVVDESSKGNEDDKELSTAKVVIDRLPSSSRKSKKKKQKKKISKDALGSSTNNVDMTLENLSLEVVSSSQPGPSKAKPANVNAGNSLMKQCRSSILQVDPRMLSAENELRRIFGFKVVNSFEKSHQAGSSRQIHRGRRGSHNHRKTVLVSPSDHWPRWDGSLSMELLDTSDGYHYFRYVHSSSYSQAQSTFEAAKAIHDLNGIASILQYYPYHIDSLITLADYFRFSGENQMSADAIAKCLYALECAWHPMFTPVEANCQLKYSHETNRPLFLTLFTHMKNMDRRGCHRSALEICKLLLSLDSDDPMGAIFCMDYFSLRAEEYRWLERFSEEYQSDNSLWLFPNFSYSLVICRFYVELEDSKNTEVETGKATSADLMKQALMLHPSVVKKLVAKVPLKDQMWTNILKNSFFRSDQTGNPTLDHLINIYVERSYIIWRLPNLQKLLRDSALQVIKTLEHNGSDARDWACVRKETFSSEKNEYSHLMVSDFSDSVPTMPPENLQNFMVDPRMIEMQNGAQIIDPPAGARAPRDVANRNALAVLLESMLPWVDYGRREAGENGQHDDHVEGD</sequence>
<feature type="compositionally biased region" description="Basic residues" evidence="1">
    <location>
        <begin position="168"/>
        <end position="179"/>
    </location>
</feature>
<feature type="region of interest" description="Disordered" evidence="1">
    <location>
        <begin position="263"/>
        <end position="283"/>
    </location>
</feature>
<dbReference type="Proteomes" id="UP001188597">
    <property type="component" value="Unassembled WGS sequence"/>
</dbReference>